<dbReference type="GO" id="GO:0015990">
    <property type="term" value="P:electron transport coupled proton transport"/>
    <property type="evidence" value="ECO:0007669"/>
    <property type="project" value="TreeGrafter"/>
</dbReference>
<evidence type="ECO:0000313" key="7">
    <source>
        <dbReference type="Proteomes" id="UP000284706"/>
    </source>
</evidence>
<dbReference type="NCBIfam" id="TIGR01957">
    <property type="entry name" value="nuoB_fam"/>
    <property type="match status" value="1"/>
</dbReference>
<evidence type="ECO:0000256" key="3">
    <source>
        <dbReference type="RuleBase" id="RU004464"/>
    </source>
</evidence>
<sequence length="1249" mass="136751">MSSILKSAVSQAGRRMALAPRVGQTAAYRSLHTSRPLQQAEQQQQSSLPAGTGSEPITTIASKGSLQLSLQTPQNKAEYVLSTLDKVSNWARQGSMWPMTFGLACCAVEMMHMAAARYDQDRLGVVFRASPRQSDIMIVAGTLTNKMAPALRKVYDQMPEPRWVISMGSCANGGGYYHYSYSVVRGCDRIVPVDIYVPGCPPTAEALLYGMLQLQRKMRRSRQGVLWYPALGSNSLYPRALMNDFDFGDNRYPSLAAPSKSLQPDRPWEPMGNSESQSSNPTFESPRFPASWAASAAEQRNHTTSPYTAPSSRPDALYPDMFSSSPSDQSQEPPRSSLSYALPPGAARRVVERYSLDDNGQPPISKTPSNETRPTVVDSAQDTVGRGQSIPQQVARATSPTGRISPNPPSNLRNSSLPASPPGPSSSPAPAFPPIMPLSASPTYNPPVSPNHRASAQQPTFVTQSHAPNPVYTPIAPPQEEICVECAMRDQDMADVDVTSPGVWDRASDIFFEELKQREAEEEANGIVVDPSRPRSKGGRLTEQNLKLWLSINPREPASRQQTLNNYIKSQRSLLEAEALAHARAMQEAKQLDNRMRDTYSQLRRSAYDMGNSTSLADDMGGVRIKPPTTPSSPSVPLNHARSHSREITLLENGMIVEHVDVRKEEKEARERKKKEEKRARKSSRSSAMDATSIISAHSGPLSDLKPYSRYSQGTSTRPTSVLTAPLDRPNIPRAYSQASFSDVHSLQSSSPRRSRFFGMKNLSTGWRSQDSLAPSGMSGSMVDMHVALQRESYGPSPLTSSPIDLNTPRRSQIWPPADGEDPSASQNFQDDKAKKKKGGLAKIWRIVTGKSGGVQTPTVSHRNEGQEDDLPLAPPPPLSYLVNRGPTDLQHNGGMRHASTPSLPSVVSPKFGSSSGMSPPTAPSSVLPSPSSLRASGVDIDIVDGQNVNHVDDLEPRYTPPEETAAKAQLSTRKSVHSSTSEWDLRRTPSGPSSPLPASGSSNLNVNGATGPSKPTVISREKSLPPLPPGEQPARILPSDLRPRTVYSYDPRALPPGSSPAHDFLPPQAPFRANGDGRRQSFGGMSSRPNLNFQTMPVTRPVDFDSRRAFNPRYDEFGISRRSLGKLEHVQEHVPRMTSPAPSKRKSKFGLSSLLGKKNDRREPEPVQDFVGHQFPSMSYNPYDQDELTTNGYATSTSRHSTFSIGQSNPNGRMSVTSRKALEELVQQDNEFVAYRYPSNDQRLDLLR</sequence>
<feature type="region of interest" description="Disordered" evidence="4">
    <location>
        <begin position="950"/>
        <end position="1098"/>
    </location>
</feature>
<evidence type="ECO:0000259" key="5">
    <source>
        <dbReference type="Pfam" id="PF01058"/>
    </source>
</evidence>
<feature type="compositionally biased region" description="Polar residues" evidence="4">
    <location>
        <begin position="362"/>
        <end position="382"/>
    </location>
</feature>
<evidence type="ECO:0000256" key="2">
    <source>
        <dbReference type="ARBA" id="ARBA00023027"/>
    </source>
</evidence>
<keyword evidence="3" id="KW-0004">4Fe-4S</keyword>
<dbReference type="SUPFAM" id="SSF56770">
    <property type="entry name" value="HydA/Nqo6-like"/>
    <property type="match status" value="1"/>
</dbReference>
<feature type="region of interest" description="Disordered" evidence="4">
    <location>
        <begin position="256"/>
        <end position="459"/>
    </location>
</feature>
<dbReference type="HAMAP" id="MF_01356">
    <property type="entry name" value="NDH1_NuoB"/>
    <property type="match status" value="1"/>
</dbReference>
<feature type="compositionally biased region" description="Basic and acidic residues" evidence="4">
    <location>
        <begin position="662"/>
        <end position="671"/>
    </location>
</feature>
<dbReference type="GO" id="GO:0048038">
    <property type="term" value="F:quinone binding"/>
    <property type="evidence" value="ECO:0007669"/>
    <property type="project" value="InterPro"/>
</dbReference>
<feature type="compositionally biased region" description="Polar residues" evidence="4">
    <location>
        <begin position="302"/>
        <end position="311"/>
    </location>
</feature>
<feature type="compositionally biased region" description="Polar residues" evidence="4">
    <location>
        <begin position="273"/>
        <end position="283"/>
    </location>
</feature>
<dbReference type="Gene3D" id="3.40.50.12280">
    <property type="match status" value="1"/>
</dbReference>
<dbReference type="Pfam" id="PF01058">
    <property type="entry name" value="Oxidored_q6"/>
    <property type="match status" value="1"/>
</dbReference>
<dbReference type="InterPro" id="IPR006137">
    <property type="entry name" value="NADH_UbQ_OxRdtase-like_20kDa"/>
</dbReference>
<feature type="region of interest" description="Disordered" evidence="4">
    <location>
        <begin position="662"/>
        <end position="731"/>
    </location>
</feature>
<dbReference type="PROSITE" id="PS01150">
    <property type="entry name" value="COMPLEX1_20K"/>
    <property type="match status" value="1"/>
</dbReference>
<organism evidence="6 7">
    <name type="scientific">Gymnopilus dilepis</name>
    <dbReference type="NCBI Taxonomy" id="231916"/>
    <lineage>
        <taxon>Eukaryota</taxon>
        <taxon>Fungi</taxon>
        <taxon>Dikarya</taxon>
        <taxon>Basidiomycota</taxon>
        <taxon>Agaricomycotina</taxon>
        <taxon>Agaricomycetes</taxon>
        <taxon>Agaricomycetidae</taxon>
        <taxon>Agaricales</taxon>
        <taxon>Agaricineae</taxon>
        <taxon>Hymenogastraceae</taxon>
        <taxon>Gymnopilus</taxon>
    </lineage>
</organism>
<proteinExistence type="inferred from homology"/>
<feature type="compositionally biased region" description="Basic residues" evidence="4">
    <location>
        <begin position="672"/>
        <end position="684"/>
    </location>
</feature>
<evidence type="ECO:0000313" key="6">
    <source>
        <dbReference type="EMBL" id="PPR07369.1"/>
    </source>
</evidence>
<dbReference type="STRING" id="231916.A0A409YWK6"/>
<feature type="compositionally biased region" description="Polar residues" evidence="4">
    <location>
        <begin position="1084"/>
        <end position="1098"/>
    </location>
</feature>
<dbReference type="FunFam" id="3.40.50.12280:FF:000001">
    <property type="entry name" value="NADH-quinone oxidoreductase subunit B 2"/>
    <property type="match status" value="1"/>
</dbReference>
<feature type="region of interest" description="Disordered" evidence="4">
    <location>
        <begin position="793"/>
        <end position="837"/>
    </location>
</feature>
<gene>
    <name evidence="6" type="ORF">CVT26_013685</name>
</gene>
<dbReference type="Proteomes" id="UP000284706">
    <property type="component" value="Unassembled WGS sequence"/>
</dbReference>
<feature type="compositionally biased region" description="Low complexity" evidence="4">
    <location>
        <begin position="990"/>
        <end position="1006"/>
    </location>
</feature>
<feature type="compositionally biased region" description="Polar residues" evidence="4">
    <location>
        <begin position="900"/>
        <end position="918"/>
    </location>
</feature>
<dbReference type="GO" id="GO:0008137">
    <property type="term" value="F:NADH dehydrogenase (ubiquinone) activity"/>
    <property type="evidence" value="ECO:0007669"/>
    <property type="project" value="InterPro"/>
</dbReference>
<comment type="caution">
    <text evidence="6">The sequence shown here is derived from an EMBL/GenBank/DDBJ whole genome shotgun (WGS) entry which is preliminary data.</text>
</comment>
<feature type="region of interest" description="Disordered" evidence="4">
    <location>
        <begin position="30"/>
        <end position="56"/>
    </location>
</feature>
<keyword evidence="3" id="KW-0479">Metal-binding</keyword>
<dbReference type="PANTHER" id="PTHR11995:SF14">
    <property type="entry name" value="NADH DEHYDROGENASE [UBIQUINONE] IRON-SULFUR PROTEIN 7, MITOCHONDRIAL"/>
    <property type="match status" value="1"/>
</dbReference>
<feature type="compositionally biased region" description="Polar residues" evidence="4">
    <location>
        <begin position="798"/>
        <end position="811"/>
    </location>
</feature>
<dbReference type="GO" id="GO:0009060">
    <property type="term" value="P:aerobic respiration"/>
    <property type="evidence" value="ECO:0007669"/>
    <property type="project" value="TreeGrafter"/>
</dbReference>
<dbReference type="OrthoDB" id="3013446at2759"/>
<reference evidence="6 7" key="1">
    <citation type="journal article" date="2018" name="Evol. Lett.">
        <title>Horizontal gene cluster transfer increased hallucinogenic mushroom diversity.</title>
        <authorList>
            <person name="Reynolds H.T."/>
            <person name="Vijayakumar V."/>
            <person name="Gluck-Thaler E."/>
            <person name="Korotkin H.B."/>
            <person name="Matheny P.B."/>
            <person name="Slot J.C."/>
        </authorList>
    </citation>
    <scope>NUCLEOTIDE SEQUENCE [LARGE SCALE GENOMIC DNA]</scope>
    <source>
        <strain evidence="6 7">SRW20</strain>
    </source>
</reference>
<accession>A0A409YWK6</accession>
<dbReference type="GO" id="GO:0005739">
    <property type="term" value="C:mitochondrion"/>
    <property type="evidence" value="ECO:0007669"/>
    <property type="project" value="GOC"/>
</dbReference>
<feature type="compositionally biased region" description="Low complexity" evidence="4">
    <location>
        <begin position="323"/>
        <end position="337"/>
    </location>
</feature>
<feature type="compositionally biased region" description="Pro residues" evidence="4">
    <location>
        <begin position="419"/>
        <end position="436"/>
    </location>
</feature>
<protein>
    <recommendedName>
        <fullName evidence="5">NADH:ubiquinone oxidoreductase-like 20kDa subunit domain-containing protein</fullName>
    </recommendedName>
</protein>
<evidence type="ECO:0000256" key="1">
    <source>
        <dbReference type="ARBA" id="ARBA00009173"/>
    </source>
</evidence>
<name>A0A409YWK6_9AGAR</name>
<keyword evidence="3" id="KW-0408">Iron</keyword>
<dbReference type="EMBL" id="NHYE01000131">
    <property type="protein sequence ID" value="PPR07369.1"/>
    <property type="molecule type" value="Genomic_DNA"/>
</dbReference>
<keyword evidence="3" id="KW-0411">Iron-sulfur</keyword>
<dbReference type="GO" id="GO:0046872">
    <property type="term" value="F:metal ion binding"/>
    <property type="evidence" value="ECO:0007669"/>
    <property type="project" value="UniProtKB-KW"/>
</dbReference>
<feature type="compositionally biased region" description="Low complexity" evidence="4">
    <location>
        <begin position="36"/>
        <end position="50"/>
    </location>
</feature>
<dbReference type="InParanoid" id="A0A409YWK6"/>
<feature type="compositionally biased region" description="Polar residues" evidence="4">
    <location>
        <begin position="389"/>
        <end position="404"/>
    </location>
</feature>
<feature type="compositionally biased region" description="Low complexity" evidence="4">
    <location>
        <begin position="924"/>
        <end position="934"/>
    </location>
</feature>
<dbReference type="PANTHER" id="PTHR11995">
    <property type="entry name" value="NADH DEHYDROGENASE"/>
    <property type="match status" value="1"/>
</dbReference>
<feature type="compositionally biased region" description="Polar residues" evidence="4">
    <location>
        <begin position="710"/>
        <end position="723"/>
    </location>
</feature>
<dbReference type="GO" id="GO:0051539">
    <property type="term" value="F:4 iron, 4 sulfur cluster binding"/>
    <property type="evidence" value="ECO:0007669"/>
    <property type="project" value="UniProtKB-KW"/>
</dbReference>
<keyword evidence="7" id="KW-1185">Reference proteome</keyword>
<dbReference type="InterPro" id="IPR006138">
    <property type="entry name" value="NADH_UQ_OxRdtase_20Kd_su"/>
</dbReference>
<feature type="domain" description="NADH:ubiquinone oxidoreductase-like 20kDa subunit" evidence="5">
    <location>
        <begin position="105"/>
        <end position="213"/>
    </location>
</feature>
<dbReference type="GO" id="GO:0045271">
    <property type="term" value="C:respiratory chain complex I"/>
    <property type="evidence" value="ECO:0007669"/>
    <property type="project" value="TreeGrafter"/>
</dbReference>
<feature type="compositionally biased region" description="Polar residues" evidence="4">
    <location>
        <begin position="970"/>
        <end position="983"/>
    </location>
</feature>
<dbReference type="GO" id="GO:0032981">
    <property type="term" value="P:mitochondrial respiratory chain complex I assembly"/>
    <property type="evidence" value="ECO:0007669"/>
    <property type="project" value="TreeGrafter"/>
</dbReference>
<dbReference type="AlphaFoldDB" id="A0A409YWK6"/>
<dbReference type="NCBIfam" id="NF005012">
    <property type="entry name" value="PRK06411.1"/>
    <property type="match status" value="1"/>
</dbReference>
<comment type="similarity">
    <text evidence="1 3">Belongs to the complex I 20 kDa subunit family.</text>
</comment>
<evidence type="ECO:0000256" key="4">
    <source>
        <dbReference type="SAM" id="MobiDB-lite"/>
    </source>
</evidence>
<keyword evidence="2 3" id="KW-0520">NAD</keyword>
<feature type="region of interest" description="Disordered" evidence="4">
    <location>
        <begin position="849"/>
        <end position="934"/>
    </location>
</feature>